<feature type="non-terminal residue" evidence="6">
    <location>
        <position position="1"/>
    </location>
</feature>
<dbReference type="STRING" id="1573173.A0A167DJU2"/>
<evidence type="ECO:0000313" key="6">
    <source>
        <dbReference type="EMBL" id="KZL83973.1"/>
    </source>
</evidence>
<dbReference type="PANTHER" id="PTHR43918">
    <property type="entry name" value="ACETYLCHOLINESTERASE"/>
    <property type="match status" value="1"/>
</dbReference>
<dbReference type="InterPro" id="IPR050654">
    <property type="entry name" value="AChE-related_enzymes"/>
</dbReference>
<comment type="similarity">
    <text evidence="1">Belongs to the type-B carboxylesterase/lipase family.</text>
</comment>
<evidence type="ECO:0000313" key="7">
    <source>
        <dbReference type="Proteomes" id="UP000076584"/>
    </source>
</evidence>
<dbReference type="Gene3D" id="3.40.50.1820">
    <property type="entry name" value="alpha/beta hydrolase"/>
    <property type="match status" value="4"/>
</dbReference>
<evidence type="ECO:0000259" key="5">
    <source>
        <dbReference type="Pfam" id="PF00135"/>
    </source>
</evidence>
<organism evidence="6 7">
    <name type="scientific">Colletotrichum incanum</name>
    <name type="common">Soybean anthracnose fungus</name>
    <dbReference type="NCBI Taxonomy" id="1573173"/>
    <lineage>
        <taxon>Eukaryota</taxon>
        <taxon>Fungi</taxon>
        <taxon>Dikarya</taxon>
        <taxon>Ascomycota</taxon>
        <taxon>Pezizomycotina</taxon>
        <taxon>Sordariomycetes</taxon>
        <taxon>Hypocreomycetidae</taxon>
        <taxon>Glomerellales</taxon>
        <taxon>Glomerellaceae</taxon>
        <taxon>Colletotrichum</taxon>
        <taxon>Colletotrichum spaethianum species complex</taxon>
    </lineage>
</organism>
<dbReference type="ESTHER" id="9pezi-a0a167dju2">
    <property type="family name" value="Fungal_carboxylesterase_lipase"/>
</dbReference>
<name>A0A167DJU2_COLIC</name>
<feature type="domain" description="Carboxylesterase type B" evidence="5">
    <location>
        <begin position="601"/>
        <end position="694"/>
    </location>
</feature>
<comment type="caution">
    <text evidence="6">The sequence shown here is derived from an EMBL/GenBank/DDBJ whole genome shotgun (WGS) entry which is preliminary data.</text>
</comment>
<dbReference type="Proteomes" id="UP000076584">
    <property type="component" value="Unassembled WGS sequence"/>
</dbReference>
<dbReference type="Pfam" id="PF00135">
    <property type="entry name" value="COesterase"/>
    <property type="match status" value="2"/>
</dbReference>
<dbReference type="PANTHER" id="PTHR43918:SF4">
    <property type="entry name" value="CARBOXYLIC ESTER HYDROLASE"/>
    <property type="match status" value="1"/>
</dbReference>
<dbReference type="EMBL" id="LFIW01001005">
    <property type="protein sequence ID" value="KZL83973.1"/>
    <property type="molecule type" value="Genomic_DNA"/>
</dbReference>
<protein>
    <submittedName>
        <fullName evidence="6">Carboxylesterase</fullName>
    </submittedName>
</protein>
<reference evidence="6 7" key="1">
    <citation type="submission" date="2015-06" db="EMBL/GenBank/DDBJ databases">
        <title>Survival trade-offs in plant roots during colonization by closely related pathogenic and mutualistic fungi.</title>
        <authorList>
            <person name="Hacquard S."/>
            <person name="Kracher B."/>
            <person name="Hiruma K."/>
            <person name="Weinman A."/>
            <person name="Muench P."/>
            <person name="Garrido Oter R."/>
            <person name="Ver Loren van Themaat E."/>
            <person name="Dallerey J.-F."/>
            <person name="Damm U."/>
            <person name="Henrissat B."/>
            <person name="Lespinet O."/>
            <person name="Thon M."/>
            <person name="Kemen E."/>
            <person name="McHardy A.C."/>
            <person name="Schulze-Lefert P."/>
            <person name="O'Connell R.J."/>
        </authorList>
    </citation>
    <scope>NUCLEOTIDE SEQUENCE [LARGE SCALE GENOMIC DNA]</scope>
    <source>
        <strain evidence="6 7">MAFF 238704</strain>
    </source>
</reference>
<dbReference type="PROSITE" id="PS01173">
    <property type="entry name" value="LIPASE_GDXG_HIS"/>
    <property type="match status" value="1"/>
</dbReference>
<evidence type="ECO:0000256" key="2">
    <source>
        <dbReference type="ARBA" id="ARBA00010515"/>
    </source>
</evidence>
<evidence type="ECO:0000256" key="1">
    <source>
        <dbReference type="ARBA" id="ARBA00005964"/>
    </source>
</evidence>
<gene>
    <name evidence="6" type="ORF">CI238_06936</name>
</gene>
<dbReference type="GO" id="GO:0019695">
    <property type="term" value="P:choline metabolic process"/>
    <property type="evidence" value="ECO:0007669"/>
    <property type="project" value="TreeGrafter"/>
</dbReference>
<dbReference type="InterPro" id="IPR002018">
    <property type="entry name" value="CarbesteraseB"/>
</dbReference>
<sequence>LRGRPHCGTPLKSHPPAACRPPGSVSGPLRFHPAHHRSLVSHQLSGINMTMRVQSSLHNILRVVVATSCLAIANPISPRWTIGQTITTTSGPVGGHAASGVYQVSEYLGIPYAQPPVGVLRFQPPVKYNGSSPISGSAFGHECMQPSSAPVKLDAIKQLGVPTSAADVTKALADTGSQSEDCLTLNVWTKPQTGDAKKAVLVWVHGGAFVTGNYATVRTNHKSLYNVLTRTVGSARVPAYNGKFIANQDDVVVVSMNYRLNIFGFPGNPVAAPNLGFLDIRMAMEWVRNNVEKFGGDVNRITMFGQSAGGSLVDYYSYAYASDPIANGFIPMSGVANGFGIFTNQTVNQKWFQISSFVGCGNNLTDYNAVSDCMSKKNATELIASLANTVSAVSTGLSFAPVVDDHLIFADYGIRSSAKAGYLIGNNENEAGLFKIGAPTVNETYWFGFNLVAYNCPAARRAARAVSAGHPTWRYRYFGDFPNMAVTTTPPSGAWHASELPVLFDTVPQTAINSTRQEIAVGKYMRGAWAAFAKDTKSGLLNYNCHGTWPTYRVDGTTLNRISFENQTGTNLAPGDSYDGLCAQLTCSWKRVTDSNTHVPRRINSFCGIRYAKPPINHLRWQKPITIDSEPWSVKKSVTDALEAGPRCITINPPPWAQGTVASNNTLPDGSKDCLLLNVLVPKHPASSRLPVLVSSVPPFRATVTEYAWWAPIYNQTWVEKQSRRVLEESECADLTTALDASEVIYGLFYFGPTIDDESVSGLPADEVRAGNFSAVPVLVDRDMFEGLYFTPLTVHSEEDLLTALKALWQSVSDTTIRSTLELYPPSVYNSSLVASMEWFDALAPGFNASAAWVHILSAYNPRSVCGRRGSESVEDGLLGWDPDQEAAMPYLWSEEIDFSGTSTLGNVIFPGNVTLTRTLRDYVASFAIYLDPNVFTGTTRQQFWPKIAN</sequence>
<feature type="domain" description="Carboxylesterase type B" evidence="5">
    <location>
        <begin position="85"/>
        <end position="435"/>
    </location>
</feature>
<dbReference type="GO" id="GO:0006581">
    <property type="term" value="P:acetylcholine catabolic process"/>
    <property type="evidence" value="ECO:0007669"/>
    <property type="project" value="TreeGrafter"/>
</dbReference>
<dbReference type="GO" id="GO:0003990">
    <property type="term" value="F:acetylcholinesterase activity"/>
    <property type="evidence" value="ECO:0007669"/>
    <property type="project" value="TreeGrafter"/>
</dbReference>
<accession>A0A167DJU2</accession>
<dbReference type="AlphaFoldDB" id="A0A167DJU2"/>
<keyword evidence="3" id="KW-0378">Hydrolase</keyword>
<evidence type="ECO:0000256" key="4">
    <source>
        <dbReference type="SAM" id="MobiDB-lite"/>
    </source>
</evidence>
<dbReference type="InterPro" id="IPR029058">
    <property type="entry name" value="AB_hydrolase_fold"/>
</dbReference>
<evidence type="ECO:0000256" key="3">
    <source>
        <dbReference type="ARBA" id="ARBA00022801"/>
    </source>
</evidence>
<dbReference type="InterPro" id="IPR002168">
    <property type="entry name" value="Lipase_GDXG_HIS_AS"/>
</dbReference>
<proteinExistence type="inferred from homology"/>
<dbReference type="GO" id="GO:0005886">
    <property type="term" value="C:plasma membrane"/>
    <property type="evidence" value="ECO:0007669"/>
    <property type="project" value="TreeGrafter"/>
</dbReference>
<comment type="similarity">
    <text evidence="2">Belongs to the 'GDXG' lipolytic enzyme family.</text>
</comment>
<dbReference type="SUPFAM" id="SSF53474">
    <property type="entry name" value="alpha/beta-Hydrolases"/>
    <property type="match status" value="2"/>
</dbReference>
<feature type="region of interest" description="Disordered" evidence="4">
    <location>
        <begin position="1"/>
        <end position="26"/>
    </location>
</feature>
<keyword evidence="7" id="KW-1185">Reference proteome</keyword>